<dbReference type="InterPro" id="IPR036860">
    <property type="entry name" value="SH2_dom_sf"/>
</dbReference>
<dbReference type="PRINTS" id="PR00499">
    <property type="entry name" value="P67PHOX"/>
</dbReference>
<dbReference type="SUPFAM" id="SSF50044">
    <property type="entry name" value="SH3-domain"/>
    <property type="match status" value="2"/>
</dbReference>
<dbReference type="FunFam" id="2.30.30.40:FF:000072">
    <property type="entry name" value="Unconventional Myosin IB"/>
    <property type="match status" value="1"/>
</dbReference>
<dbReference type="Proteomes" id="UP000314294">
    <property type="component" value="Unassembled WGS sequence"/>
</dbReference>
<dbReference type="PANTHER" id="PTHR46037">
    <property type="entry name" value="PROTEIN ENHANCER OF SEVENLESS 2B"/>
    <property type="match status" value="1"/>
</dbReference>
<dbReference type="InterPro" id="IPR001452">
    <property type="entry name" value="SH3_domain"/>
</dbReference>
<keyword evidence="1 8" id="KW-0728">SH3 domain</keyword>
<dbReference type="CDD" id="cd09941">
    <property type="entry name" value="SH2_Grb2_like"/>
    <property type="match status" value="1"/>
</dbReference>
<evidence type="ECO:0000256" key="6">
    <source>
        <dbReference type="ARBA" id="ARBA00040640"/>
    </source>
</evidence>
<keyword evidence="11" id="KW-0675">Receptor</keyword>
<gene>
    <name evidence="11" type="primary">Grb2_1</name>
    <name evidence="11" type="ORF">EYF80_041287</name>
</gene>
<dbReference type="PROSITE" id="PS50002">
    <property type="entry name" value="SH3"/>
    <property type="match status" value="2"/>
</dbReference>
<keyword evidence="4" id="KW-0449">Lipoprotein</keyword>
<comment type="caution">
    <text evidence="11">The sequence shown here is derived from an EMBL/GenBank/DDBJ whole genome shotgun (WGS) entry which is preliminary data.</text>
</comment>
<evidence type="ECO:0000259" key="9">
    <source>
        <dbReference type="PROSITE" id="PS50001"/>
    </source>
</evidence>
<reference evidence="11 12" key="1">
    <citation type="submission" date="2019-03" db="EMBL/GenBank/DDBJ databases">
        <title>First draft genome of Liparis tanakae, snailfish: a comprehensive survey of snailfish specific genes.</title>
        <authorList>
            <person name="Kim W."/>
            <person name="Song I."/>
            <person name="Jeong J.-H."/>
            <person name="Kim D."/>
            <person name="Kim S."/>
            <person name="Ryu S."/>
            <person name="Song J.Y."/>
            <person name="Lee S.K."/>
        </authorList>
    </citation>
    <scope>NUCLEOTIDE SEQUENCE [LARGE SCALE GENOMIC DNA]</scope>
    <source>
        <tissue evidence="11">Muscle</tissue>
    </source>
</reference>
<dbReference type="Pfam" id="PF00018">
    <property type="entry name" value="SH3_1"/>
    <property type="match status" value="2"/>
</dbReference>
<proteinExistence type="predicted"/>
<dbReference type="SMART" id="SM00252">
    <property type="entry name" value="SH2"/>
    <property type="match status" value="1"/>
</dbReference>
<dbReference type="InterPro" id="IPR043539">
    <property type="entry name" value="Grb2-like"/>
</dbReference>
<evidence type="ECO:0000256" key="8">
    <source>
        <dbReference type="PROSITE-ProRule" id="PRU00192"/>
    </source>
</evidence>
<dbReference type="InterPro" id="IPR036028">
    <property type="entry name" value="SH3-like_dom_sf"/>
</dbReference>
<evidence type="ECO:0000256" key="1">
    <source>
        <dbReference type="ARBA" id="ARBA00022443"/>
    </source>
</evidence>
<comment type="function">
    <text evidence="5">Induces bone resorption, acting probably through a signaling cascade which results in the secretion of factor(s) enhancing osteoclast formation and activity.</text>
</comment>
<dbReference type="PROSITE" id="PS50001">
    <property type="entry name" value="SH2"/>
    <property type="match status" value="1"/>
</dbReference>
<evidence type="ECO:0000256" key="7">
    <source>
        <dbReference type="PROSITE-ProRule" id="PRU00191"/>
    </source>
</evidence>
<dbReference type="AlphaFoldDB" id="A0A4Z2G4P6"/>
<dbReference type="SMART" id="SM00326">
    <property type="entry name" value="SH3"/>
    <property type="match status" value="2"/>
</dbReference>
<accession>A0A4Z2G4P6</accession>
<organism evidence="11 12">
    <name type="scientific">Liparis tanakae</name>
    <name type="common">Tanaka's snailfish</name>
    <dbReference type="NCBI Taxonomy" id="230148"/>
    <lineage>
        <taxon>Eukaryota</taxon>
        <taxon>Metazoa</taxon>
        <taxon>Chordata</taxon>
        <taxon>Craniata</taxon>
        <taxon>Vertebrata</taxon>
        <taxon>Euteleostomi</taxon>
        <taxon>Actinopterygii</taxon>
        <taxon>Neopterygii</taxon>
        <taxon>Teleostei</taxon>
        <taxon>Neoteleostei</taxon>
        <taxon>Acanthomorphata</taxon>
        <taxon>Eupercaria</taxon>
        <taxon>Perciformes</taxon>
        <taxon>Cottioidei</taxon>
        <taxon>Cottales</taxon>
        <taxon>Liparidae</taxon>
        <taxon>Liparis</taxon>
    </lineage>
</organism>
<keyword evidence="2 7" id="KW-0727">SH2 domain</keyword>
<evidence type="ECO:0000256" key="3">
    <source>
        <dbReference type="ARBA" id="ARBA00023043"/>
    </source>
</evidence>
<feature type="domain" description="SH2" evidence="9">
    <location>
        <begin position="60"/>
        <end position="152"/>
    </location>
</feature>
<evidence type="ECO:0000256" key="5">
    <source>
        <dbReference type="ARBA" id="ARBA00037432"/>
    </source>
</evidence>
<dbReference type="Gene3D" id="3.30.505.10">
    <property type="entry name" value="SH2 domain"/>
    <property type="match status" value="1"/>
</dbReference>
<keyword evidence="12" id="KW-1185">Reference proteome</keyword>
<dbReference type="OrthoDB" id="207120at2759"/>
<dbReference type="SUPFAM" id="SSF55550">
    <property type="entry name" value="SH2 domain"/>
    <property type="match status" value="1"/>
</dbReference>
<sequence length="218" mass="24696">MEAVATADFTATSDKELSFIRGSHLKILDEKDGSEWCIAEQEGREGLIPKNYIRTKRESWFKDNLTPDKAEELLKEQRQDGAFFIIRSPSTPGDFELVVKFGNGVQQFKILRDGAGKYFLWLVKFNSFNQLVDYHRSSSVSRSETIYLHDPEEIQSNQVKALFDFTAKEDGELSFKKGDIVQVLDRSGAGWWKGTCNGKTGMFPNNYVTPSVAESSQT</sequence>
<evidence type="ECO:0000313" key="11">
    <source>
        <dbReference type="EMBL" id="TNN48499.1"/>
    </source>
</evidence>
<name>A0A4Z2G4P6_9TELE</name>
<dbReference type="EMBL" id="SRLO01000694">
    <property type="protein sequence ID" value="TNN48499.1"/>
    <property type="molecule type" value="Genomic_DNA"/>
</dbReference>
<dbReference type="Gene3D" id="2.30.30.40">
    <property type="entry name" value="SH3 Domains"/>
    <property type="match status" value="2"/>
</dbReference>
<keyword evidence="3" id="KW-0040">ANK repeat</keyword>
<evidence type="ECO:0000313" key="12">
    <source>
        <dbReference type="Proteomes" id="UP000314294"/>
    </source>
</evidence>
<evidence type="ECO:0000256" key="4">
    <source>
        <dbReference type="ARBA" id="ARBA00023288"/>
    </source>
</evidence>
<dbReference type="PRINTS" id="PR00401">
    <property type="entry name" value="SH2DOMAIN"/>
</dbReference>
<dbReference type="Pfam" id="PF00017">
    <property type="entry name" value="SH2"/>
    <property type="match status" value="1"/>
</dbReference>
<feature type="domain" description="SH3" evidence="10">
    <location>
        <begin position="154"/>
        <end position="213"/>
    </location>
</feature>
<dbReference type="InterPro" id="IPR000980">
    <property type="entry name" value="SH2"/>
</dbReference>
<evidence type="ECO:0000256" key="2">
    <source>
        <dbReference type="ARBA" id="ARBA00022999"/>
    </source>
</evidence>
<protein>
    <recommendedName>
        <fullName evidence="6">Osteoclast-stimulating factor 1</fullName>
    </recommendedName>
</protein>
<evidence type="ECO:0000259" key="10">
    <source>
        <dbReference type="PROSITE" id="PS50002"/>
    </source>
</evidence>
<feature type="domain" description="SH3" evidence="10">
    <location>
        <begin position="1"/>
        <end position="58"/>
    </location>
</feature>
<dbReference type="PRINTS" id="PR00452">
    <property type="entry name" value="SH3DOMAIN"/>
</dbReference>